<dbReference type="Pfam" id="PF05193">
    <property type="entry name" value="Peptidase_M16_C"/>
    <property type="match status" value="2"/>
</dbReference>
<feature type="domain" description="Peptidase M16 C-terminal" evidence="3">
    <location>
        <begin position="191"/>
        <end position="365"/>
    </location>
</feature>
<dbReference type="Pfam" id="PF00675">
    <property type="entry name" value="Peptidase_M16"/>
    <property type="match status" value="2"/>
</dbReference>
<evidence type="ECO:0000313" key="5">
    <source>
        <dbReference type="Proteomes" id="UP000295722"/>
    </source>
</evidence>
<dbReference type="PANTHER" id="PTHR11851:SF49">
    <property type="entry name" value="MITOCHONDRIAL-PROCESSING PEPTIDASE SUBUNIT ALPHA"/>
    <property type="match status" value="1"/>
</dbReference>
<proteinExistence type="inferred from homology"/>
<feature type="domain" description="Peptidase M16 C-terminal" evidence="3">
    <location>
        <begin position="660"/>
        <end position="839"/>
    </location>
</feature>
<organism evidence="4 5">
    <name type="scientific">Paraburkholderia silviterrae</name>
    <dbReference type="NCBI Taxonomy" id="2528715"/>
    <lineage>
        <taxon>Bacteria</taxon>
        <taxon>Pseudomonadati</taxon>
        <taxon>Pseudomonadota</taxon>
        <taxon>Betaproteobacteria</taxon>
        <taxon>Burkholderiales</taxon>
        <taxon>Burkholderiaceae</taxon>
        <taxon>Paraburkholderia</taxon>
    </lineage>
</organism>
<sequence length="936" mass="100618">MTELAFGAAPPSTTTQSNATIPYTRFTLPNGLTVVVSEDHKAPVVAVGVWYHTGAADEPAGKAGFAHLYEHLMFSGSENHKGSYFAPFERAGATDQNGATSFDVTRYYETVPTTALDMALWMESDRMGHLLGAIGQHELDTQRGVVENEKRQGENEPGGHVLEDVLNHIWPANHAYQHGVIGSVPNLDAASLADVKQWFRQYYGAANATLVLVGDITEAQARAKAAQYFGDIPAGPPVPRQQPWVTPLAQTQYGVQYDQVANPSVSRTWVAPQVGADDSVLLQLAAMILGGEKTSRLYQRIVYRDKLADSVGANSTPYALAGTFTISVDSVHPGKLRALDAAIDNEVKRFVDAGPTPDELERAKLAVRLAILKSLENVGGNSGKLRILADGQVLRNDPLAYAKGAAIAEAATPASVKAAAARWLSKGSYVLTVLPANTKPDRGEQFAKIPPRGAAEGHPAPQMPPARAYVTEKSQVDRSKGVPPVTTFPGLKFPALEHARLSNGIEVVLAQWHAIPVTHVQLLFDAGFAADQGRKLGTANATAIVMNESTHDLDAMAVDRLKQQLGAVTNVNCGLDACWASLDALNDRLQPSLALFADIVRNPAFKAEDVKRQLNASDIEAEKSDPNALALRTLPVQLYGKQHAYGIPFTGSGTEASVESIQPSDLKAFHRDWMRPDNVKILVAGDTTLKQIVPQLEAVFGDWKAPHSPVPKKNIAPVTPQTRARVFLIDRPGAGQSMILAGLLAPSSKSAQALQLELANDAFGGTFMSRLNMNLRENKRWSYGANSDLVDAVGQRPLFITAPVQTDKTADAMREIVKELSDVAGPRPLTAQEIENVKASTVRSMPGQFQTGSDVLDAMQSIAQYDRPADYVNQLKAQVEGVTPAQAQSALAEVVRAQGVTWVIVGDLKTIEKPVRALNLGDVKVLDADGNVMPSR</sequence>
<evidence type="ECO:0000259" key="2">
    <source>
        <dbReference type="Pfam" id="PF00675"/>
    </source>
</evidence>
<dbReference type="EMBL" id="SMRP01000011">
    <property type="protein sequence ID" value="TDG21600.1"/>
    <property type="molecule type" value="Genomic_DNA"/>
</dbReference>
<name>A0A4R5M6J5_9BURK</name>
<comment type="caution">
    <text evidence="4">The sequence shown here is derived from an EMBL/GenBank/DDBJ whole genome shotgun (WGS) entry which is preliminary data.</text>
</comment>
<protein>
    <submittedName>
        <fullName evidence="4">Insulinase family protein</fullName>
    </submittedName>
</protein>
<dbReference type="Gene3D" id="3.30.830.10">
    <property type="entry name" value="Metalloenzyme, LuxS/M16 peptidase-like"/>
    <property type="match status" value="4"/>
</dbReference>
<keyword evidence="5" id="KW-1185">Reference proteome</keyword>
<reference evidence="4 5" key="1">
    <citation type="submission" date="2019-03" db="EMBL/GenBank/DDBJ databases">
        <title>Paraburkholderia sp. 4M-K11, isolated from subtropical forest soil.</title>
        <authorList>
            <person name="Gao Z.-H."/>
            <person name="Qiu L.-H."/>
        </authorList>
    </citation>
    <scope>NUCLEOTIDE SEQUENCE [LARGE SCALE GENOMIC DNA]</scope>
    <source>
        <strain evidence="4 5">4M-K11</strain>
    </source>
</reference>
<dbReference type="InterPro" id="IPR011249">
    <property type="entry name" value="Metalloenz_LuxS/M16"/>
</dbReference>
<evidence type="ECO:0000313" key="4">
    <source>
        <dbReference type="EMBL" id="TDG21600.1"/>
    </source>
</evidence>
<accession>A0A4R5M6J5</accession>
<evidence type="ECO:0000256" key="1">
    <source>
        <dbReference type="ARBA" id="ARBA00007261"/>
    </source>
</evidence>
<feature type="domain" description="Peptidase M16 N-terminal" evidence="2">
    <location>
        <begin position="508"/>
        <end position="634"/>
    </location>
</feature>
<dbReference type="OrthoDB" id="9811314at2"/>
<dbReference type="GO" id="GO:0046872">
    <property type="term" value="F:metal ion binding"/>
    <property type="evidence" value="ECO:0007669"/>
    <property type="project" value="InterPro"/>
</dbReference>
<dbReference type="InterPro" id="IPR007863">
    <property type="entry name" value="Peptidase_M16_C"/>
</dbReference>
<dbReference type="Proteomes" id="UP000295722">
    <property type="component" value="Unassembled WGS sequence"/>
</dbReference>
<gene>
    <name evidence="4" type="ORF">EYW47_21530</name>
</gene>
<dbReference type="PANTHER" id="PTHR11851">
    <property type="entry name" value="METALLOPROTEASE"/>
    <property type="match status" value="1"/>
</dbReference>
<dbReference type="SUPFAM" id="SSF63411">
    <property type="entry name" value="LuxS/MPP-like metallohydrolase"/>
    <property type="match status" value="4"/>
</dbReference>
<dbReference type="InterPro" id="IPR011765">
    <property type="entry name" value="Pept_M16_N"/>
</dbReference>
<dbReference type="AlphaFoldDB" id="A0A4R5M6J5"/>
<dbReference type="InterPro" id="IPR050361">
    <property type="entry name" value="MPP/UQCRC_Complex"/>
</dbReference>
<feature type="domain" description="Peptidase M16 N-terminal" evidence="2">
    <location>
        <begin position="34"/>
        <end position="170"/>
    </location>
</feature>
<comment type="similarity">
    <text evidence="1">Belongs to the peptidase M16 family.</text>
</comment>
<evidence type="ECO:0000259" key="3">
    <source>
        <dbReference type="Pfam" id="PF05193"/>
    </source>
</evidence>